<dbReference type="InterPro" id="IPR045073">
    <property type="entry name" value="Omega/Tau-like"/>
</dbReference>
<dbReference type="GO" id="GO:0006749">
    <property type="term" value="P:glutathione metabolic process"/>
    <property type="evidence" value="ECO:0007669"/>
    <property type="project" value="InterPro"/>
</dbReference>
<gene>
    <name evidence="11" type="ORF">D0Y65_042005</name>
</gene>
<feature type="domain" description="Integrase catalytic" evidence="10">
    <location>
        <begin position="175"/>
        <end position="341"/>
    </location>
</feature>
<dbReference type="SUPFAM" id="SSF52833">
    <property type="entry name" value="Thioredoxin-like"/>
    <property type="match status" value="1"/>
</dbReference>
<dbReference type="PANTHER" id="PTHR42648:SF28">
    <property type="entry name" value="TRANSPOSON-ENCODED PROTEIN WITH RIBONUCLEASE H-LIKE AND RETROVIRUS ZINC FINGER-LIKE DOMAINS"/>
    <property type="match status" value="1"/>
</dbReference>
<sequence length="1155" mass="133548">MCSVKDYFEDLEQKEHGTVLLGNNKACKVYDIGTVRLRMFDNREMLLQDVRYVPELKRNLISISMFDLMGYTTKVEDGMMKVSIGASIIAKGRRRNGLYILEGSTVIGQAFVASQTMEDKSKLWHLRLGHISEKGLIELEKQHLLMGDKLHKLEFCDQCVLGKSHRVKFGTGKHTSTRSFEYVHENLWGPSRTQTHGGGSYFLSIINDYSKRVWVYILRNKAETFQKFKEWHTQIENQLGTKLKVLRTNNGLEFVSDQFNTFYTHHGIKRHKIVAGTPQQNGLAERMNRTILERVRCMLLGVGLPKVLWGEAANTTVYLINRSPSSALEYKTPMEVWSGSPADYSNLRVFGALAYAHVKKDKLDARVVKCLFLGYAEGVKGYRLWRLDPKPFKLIISRDVTFDETRMGMYSENSECGKEKTHIEVEPLTNKVRSDHDINDYQLVRDTKRRIPKPNRKLGQADLICYALTAAEEIERSTEPRNFKDAHESEERQLWLHAMEEELEALRKNNTWRLVELPKGQKVVGCKWIFKRKGEIPGVQKTRYKARLVAKGFTQVKGVNYNEIFAPMVKHCSIIILMSNANQFKLHLEQLDVKTAFLHGNLEETIYMRQPEGFAVDDRVCFLQKSLYGLKQSPRQWYKKFDDFLIKMEFKRSSYDNCVYVLHQEDYLYLLLYVDDILVASCNKCMIDDLKSRLNSEFEMKDLGEARRILGVDIKRDQLKGTLLLSQQAYMHKVVERFRMHQSKLVSTPMGQHMKLSKSQGPISDDDRKKMDVVPYTSGVGSIMYGMVCTRPDLAHAMSVVISWKSNLQSIVALSTTEAEYNALAKGVKEGIWLKGMLHELGIEQETIQIHCDSQSAIHLANHQMYHTRTKHIDIKLHFIREVVESGVIKIVKIASKDNPADMLTKSLPRDKFEKCLGLIFVHFTFSVQLLPNAMEEEAKVVLLGARFSMFEMRVKIALAEKGIKYEYMEQDLTNKSTLLQEMNPIHKKIPVLIHHGRPICESLIIVEYIDMVWDNNCPLLPSDPYHKAQARFWADFVDQKVYHASKRVWISKGDEKEVAKKDFLESLKQLEEFLGDKPYFGGDTFGFVDVALIPFYCWFYTYETFGNFKVEGEYPKLISWAKRCMQKESVSETLADEREVYEAVLDYKNKFILN</sequence>
<evidence type="ECO:0000259" key="9">
    <source>
        <dbReference type="PROSITE" id="PS50405"/>
    </source>
</evidence>
<dbReference type="Pfam" id="PF13976">
    <property type="entry name" value="gag_pre-integrs"/>
    <property type="match status" value="1"/>
</dbReference>
<dbReference type="AlphaFoldDB" id="A0A445GY36"/>
<dbReference type="GO" id="GO:0004364">
    <property type="term" value="F:glutathione transferase activity"/>
    <property type="evidence" value="ECO:0007669"/>
    <property type="project" value="UniProtKB-EC"/>
</dbReference>
<accession>A0A445GY36</accession>
<dbReference type="GO" id="GO:0003676">
    <property type="term" value="F:nucleic acid binding"/>
    <property type="evidence" value="ECO:0007669"/>
    <property type="project" value="InterPro"/>
</dbReference>
<dbReference type="SFLD" id="SFLDG01152">
    <property type="entry name" value="Main.3:_Omega-_and_Tau-like"/>
    <property type="match status" value="1"/>
</dbReference>
<evidence type="ECO:0000256" key="4">
    <source>
        <dbReference type="ARBA" id="ARBA00022723"/>
    </source>
</evidence>
<dbReference type="SFLD" id="SFLDS00019">
    <property type="entry name" value="Glutathione_Transferase_(cytos"/>
    <property type="match status" value="1"/>
</dbReference>
<dbReference type="PROSITE" id="PS50994">
    <property type="entry name" value="INTEGRASE"/>
    <property type="match status" value="1"/>
</dbReference>
<dbReference type="InterPro" id="IPR036282">
    <property type="entry name" value="Glutathione-S-Trfase_C_sf"/>
</dbReference>
<dbReference type="SUPFAM" id="SSF47616">
    <property type="entry name" value="GST C-terminal domain-like"/>
    <property type="match status" value="1"/>
</dbReference>
<dbReference type="PROSITE" id="PS50404">
    <property type="entry name" value="GST_NTER"/>
    <property type="match status" value="1"/>
</dbReference>
<comment type="catalytic activity">
    <reaction evidence="7">
        <text>RX + glutathione = an S-substituted glutathione + a halide anion + H(+)</text>
        <dbReference type="Rhea" id="RHEA:16437"/>
        <dbReference type="ChEBI" id="CHEBI:15378"/>
        <dbReference type="ChEBI" id="CHEBI:16042"/>
        <dbReference type="ChEBI" id="CHEBI:17792"/>
        <dbReference type="ChEBI" id="CHEBI:57925"/>
        <dbReference type="ChEBI" id="CHEBI:90779"/>
        <dbReference type="EC" id="2.5.1.18"/>
    </reaction>
</comment>
<keyword evidence="5" id="KW-0064">Aspartyl protease</keyword>
<dbReference type="Gene3D" id="1.20.1050.10">
    <property type="match status" value="1"/>
</dbReference>
<dbReference type="SUPFAM" id="SSF56672">
    <property type="entry name" value="DNA/RNA polymerases"/>
    <property type="match status" value="1"/>
</dbReference>
<dbReference type="GO" id="GO:0004190">
    <property type="term" value="F:aspartic-type endopeptidase activity"/>
    <property type="evidence" value="ECO:0007669"/>
    <property type="project" value="UniProtKB-KW"/>
</dbReference>
<dbReference type="FunFam" id="3.40.30.10:FF:000014">
    <property type="entry name" value="Tau class glutathione S-transferase"/>
    <property type="match status" value="1"/>
</dbReference>
<dbReference type="InterPro" id="IPR012337">
    <property type="entry name" value="RNaseH-like_sf"/>
</dbReference>
<keyword evidence="4" id="KW-0479">Metal-binding</keyword>
<dbReference type="Pfam" id="PF02798">
    <property type="entry name" value="GST_N"/>
    <property type="match status" value="1"/>
</dbReference>
<comment type="caution">
    <text evidence="11">The sequence shown here is derived from an EMBL/GenBank/DDBJ whole genome shotgun (WGS) entry which is preliminary data.</text>
</comment>
<dbReference type="InterPro" id="IPR036249">
    <property type="entry name" value="Thioredoxin-like_sf"/>
</dbReference>
<dbReference type="Pfam" id="PF22936">
    <property type="entry name" value="Pol_BBD"/>
    <property type="match status" value="1"/>
</dbReference>
<name>A0A445GY36_GLYSO</name>
<dbReference type="Proteomes" id="UP000289340">
    <property type="component" value="Chromosome 15"/>
</dbReference>
<dbReference type="GO" id="GO:0046872">
    <property type="term" value="F:metal ion binding"/>
    <property type="evidence" value="ECO:0007669"/>
    <property type="project" value="UniProtKB-KW"/>
</dbReference>
<evidence type="ECO:0000256" key="5">
    <source>
        <dbReference type="ARBA" id="ARBA00022750"/>
    </source>
</evidence>
<evidence type="ECO:0000313" key="12">
    <source>
        <dbReference type="Proteomes" id="UP000289340"/>
    </source>
</evidence>
<dbReference type="SUPFAM" id="SSF53098">
    <property type="entry name" value="Ribonuclease H-like"/>
    <property type="match status" value="1"/>
</dbReference>
<dbReference type="CDD" id="cd03058">
    <property type="entry name" value="GST_N_Tau"/>
    <property type="match status" value="1"/>
</dbReference>
<dbReference type="EMBL" id="QZWG01000015">
    <property type="protein sequence ID" value="RZB66184.1"/>
    <property type="molecule type" value="Genomic_DNA"/>
</dbReference>
<protein>
    <recommendedName>
        <fullName evidence="1">glutathione transferase</fullName>
        <ecNumber evidence="1">2.5.1.18</ecNumber>
    </recommendedName>
</protein>
<keyword evidence="2" id="KW-0645">Protease</keyword>
<dbReference type="GO" id="GO:0006508">
    <property type="term" value="P:proteolysis"/>
    <property type="evidence" value="ECO:0007669"/>
    <property type="project" value="UniProtKB-KW"/>
</dbReference>
<dbReference type="PROSITE" id="PS50405">
    <property type="entry name" value="GST_CTER"/>
    <property type="match status" value="1"/>
</dbReference>
<evidence type="ECO:0000256" key="2">
    <source>
        <dbReference type="ARBA" id="ARBA00022670"/>
    </source>
</evidence>
<dbReference type="PANTHER" id="PTHR42648">
    <property type="entry name" value="TRANSPOSASE, PUTATIVE-RELATED"/>
    <property type="match status" value="1"/>
</dbReference>
<dbReference type="InterPro" id="IPR036397">
    <property type="entry name" value="RNaseH_sf"/>
</dbReference>
<dbReference type="InterPro" id="IPR004045">
    <property type="entry name" value="Glutathione_S-Trfase_N"/>
</dbReference>
<feature type="domain" description="GST N-terminal" evidence="8">
    <location>
        <begin position="939"/>
        <end position="1018"/>
    </location>
</feature>
<dbReference type="SFLD" id="SFLDG00358">
    <property type="entry name" value="Main_(cytGST)"/>
    <property type="match status" value="1"/>
</dbReference>
<keyword evidence="3 11" id="KW-0808">Transferase</keyword>
<proteinExistence type="predicted"/>
<dbReference type="InterPro" id="IPR043502">
    <property type="entry name" value="DNA/RNA_pol_sf"/>
</dbReference>
<dbReference type="InterPro" id="IPR010987">
    <property type="entry name" value="Glutathione-S-Trfase_C-like"/>
</dbReference>
<evidence type="ECO:0000313" key="11">
    <source>
        <dbReference type="EMBL" id="RZB66184.1"/>
    </source>
</evidence>
<dbReference type="Pfam" id="PF07727">
    <property type="entry name" value="RVT_2"/>
    <property type="match status" value="1"/>
</dbReference>
<dbReference type="InterPro" id="IPR001584">
    <property type="entry name" value="Integrase_cat-core"/>
</dbReference>
<dbReference type="GO" id="GO:0015074">
    <property type="term" value="P:DNA integration"/>
    <property type="evidence" value="ECO:0007669"/>
    <property type="project" value="InterPro"/>
</dbReference>
<dbReference type="InterPro" id="IPR054722">
    <property type="entry name" value="PolX-like_BBD"/>
</dbReference>
<keyword evidence="12" id="KW-1185">Reference proteome</keyword>
<dbReference type="Gene3D" id="3.30.420.10">
    <property type="entry name" value="Ribonuclease H-like superfamily/Ribonuclease H"/>
    <property type="match status" value="1"/>
</dbReference>
<dbReference type="EC" id="2.5.1.18" evidence="1"/>
<evidence type="ECO:0000259" key="10">
    <source>
        <dbReference type="PROSITE" id="PS50994"/>
    </source>
</evidence>
<dbReference type="InterPro" id="IPR013103">
    <property type="entry name" value="RVT_2"/>
</dbReference>
<dbReference type="InterPro" id="IPR057670">
    <property type="entry name" value="SH3_retrovirus"/>
</dbReference>
<evidence type="ECO:0000256" key="1">
    <source>
        <dbReference type="ARBA" id="ARBA00012452"/>
    </source>
</evidence>
<evidence type="ECO:0000256" key="7">
    <source>
        <dbReference type="ARBA" id="ARBA00047960"/>
    </source>
</evidence>
<dbReference type="InterPro" id="IPR025724">
    <property type="entry name" value="GAG-pre-integrase_dom"/>
</dbReference>
<dbReference type="Gene3D" id="3.40.30.10">
    <property type="entry name" value="Glutaredoxin"/>
    <property type="match status" value="1"/>
</dbReference>
<dbReference type="InterPro" id="IPR045074">
    <property type="entry name" value="GST_C_Tau"/>
</dbReference>
<dbReference type="CDD" id="cd09272">
    <property type="entry name" value="RNase_HI_RT_Ty1"/>
    <property type="match status" value="1"/>
</dbReference>
<reference evidence="11 12" key="1">
    <citation type="submission" date="2018-09" db="EMBL/GenBank/DDBJ databases">
        <title>A high-quality reference genome of wild soybean provides a powerful tool to mine soybean genomes.</title>
        <authorList>
            <person name="Xie M."/>
            <person name="Chung C.Y.L."/>
            <person name="Li M.-W."/>
            <person name="Wong F.-L."/>
            <person name="Chan T.-F."/>
            <person name="Lam H.-M."/>
        </authorList>
    </citation>
    <scope>NUCLEOTIDE SEQUENCE [LARGE SCALE GENOMIC DNA]</scope>
    <source>
        <strain evidence="12">cv. W05</strain>
        <tissue evidence="11">Hypocotyl of etiolated seedlings</tissue>
    </source>
</reference>
<keyword evidence="6" id="KW-0378">Hydrolase</keyword>
<organism evidence="11 12">
    <name type="scientific">Glycine soja</name>
    <name type="common">Wild soybean</name>
    <dbReference type="NCBI Taxonomy" id="3848"/>
    <lineage>
        <taxon>Eukaryota</taxon>
        <taxon>Viridiplantae</taxon>
        <taxon>Streptophyta</taxon>
        <taxon>Embryophyta</taxon>
        <taxon>Tracheophyta</taxon>
        <taxon>Spermatophyta</taxon>
        <taxon>Magnoliopsida</taxon>
        <taxon>eudicotyledons</taxon>
        <taxon>Gunneridae</taxon>
        <taxon>Pentapetalae</taxon>
        <taxon>rosids</taxon>
        <taxon>fabids</taxon>
        <taxon>Fabales</taxon>
        <taxon>Fabaceae</taxon>
        <taxon>Papilionoideae</taxon>
        <taxon>50 kb inversion clade</taxon>
        <taxon>NPAAA clade</taxon>
        <taxon>indigoferoid/millettioid clade</taxon>
        <taxon>Phaseoleae</taxon>
        <taxon>Glycine</taxon>
        <taxon>Glycine subgen. Soja</taxon>
    </lineage>
</organism>
<dbReference type="InterPro" id="IPR039537">
    <property type="entry name" value="Retrotran_Ty1/copia-like"/>
</dbReference>
<dbReference type="InterPro" id="IPR040079">
    <property type="entry name" value="Glutathione_S-Trfase"/>
</dbReference>
<evidence type="ECO:0000256" key="3">
    <source>
        <dbReference type="ARBA" id="ARBA00022679"/>
    </source>
</evidence>
<feature type="domain" description="GST C-terminal" evidence="9">
    <location>
        <begin position="1024"/>
        <end position="1152"/>
    </location>
</feature>
<dbReference type="Pfam" id="PF13410">
    <property type="entry name" value="GST_C_2"/>
    <property type="match status" value="1"/>
</dbReference>
<dbReference type="Pfam" id="PF25597">
    <property type="entry name" value="SH3_retrovirus"/>
    <property type="match status" value="1"/>
</dbReference>
<dbReference type="CDD" id="cd03185">
    <property type="entry name" value="GST_C_Tau"/>
    <property type="match status" value="1"/>
</dbReference>
<evidence type="ECO:0000259" key="8">
    <source>
        <dbReference type="PROSITE" id="PS50404"/>
    </source>
</evidence>
<dbReference type="FunFam" id="1.20.1050.10:FF:000018">
    <property type="entry name" value="Glutathione S-transferase U20"/>
    <property type="match status" value="1"/>
</dbReference>
<evidence type="ECO:0000256" key="6">
    <source>
        <dbReference type="ARBA" id="ARBA00022801"/>
    </source>
</evidence>